<evidence type="ECO:0000256" key="1">
    <source>
        <dbReference type="ARBA" id="ARBA00001936"/>
    </source>
</evidence>
<evidence type="ECO:0007829" key="16">
    <source>
        <dbReference type="PDB" id="5LOP"/>
    </source>
</evidence>
<evidence type="ECO:0000313" key="14">
    <source>
        <dbReference type="Proteomes" id="UP000000598"/>
    </source>
</evidence>
<dbReference type="InParanoid" id="Q6CIU1"/>
<dbReference type="GO" id="GO:0000184">
    <property type="term" value="P:nuclear-transcribed mRNA catabolic process, nonsense-mediated decay"/>
    <property type="evidence" value="ECO:0007669"/>
    <property type="project" value="UniProtKB-KW"/>
</dbReference>
<dbReference type="eggNOG" id="KOG2937">
    <property type="taxonomic scope" value="Eukaryota"/>
</dbReference>
<dbReference type="SMR" id="Q6CIU1"/>
<evidence type="ECO:0000256" key="7">
    <source>
        <dbReference type="ARBA" id="ARBA00022801"/>
    </source>
</evidence>
<feature type="binding site" evidence="16">
    <location>
        <position position="152"/>
    </location>
    <ligand>
        <name>Mg(2+)</name>
        <dbReference type="ChEBI" id="CHEBI:18420"/>
        <label>1</label>
    </ligand>
</feature>
<feature type="compositionally biased region" description="Polar residues" evidence="11">
    <location>
        <begin position="617"/>
        <end position="633"/>
    </location>
</feature>
<dbReference type="FunCoup" id="Q6CIU1">
    <property type="interactions" value="360"/>
</dbReference>
<keyword evidence="6 16" id="KW-0479">Metal-binding</keyword>
<dbReference type="Gene3D" id="3.90.79.10">
    <property type="entry name" value="Nucleoside Triphosphate Pyrophosphohydrolase"/>
    <property type="match status" value="1"/>
</dbReference>
<keyword evidence="14" id="KW-1185">Reference proteome</keyword>
<dbReference type="STRING" id="284590.Q6CIU1"/>
<dbReference type="GO" id="GO:0000932">
    <property type="term" value="C:P-body"/>
    <property type="evidence" value="ECO:0007669"/>
    <property type="project" value="UniProtKB-SubCell"/>
</dbReference>
<evidence type="ECO:0000259" key="12">
    <source>
        <dbReference type="PROSITE" id="PS51462"/>
    </source>
</evidence>
<dbReference type="GO" id="GO:0000290">
    <property type="term" value="P:deadenylation-dependent decapping of nuclear-transcribed mRNA"/>
    <property type="evidence" value="ECO:0007669"/>
    <property type="project" value="InterPro"/>
</dbReference>
<feature type="compositionally biased region" description="Basic and acidic residues" evidence="11">
    <location>
        <begin position="550"/>
        <end position="565"/>
    </location>
</feature>
<dbReference type="Pfam" id="PF05026">
    <property type="entry name" value="DCP2"/>
    <property type="match status" value="1"/>
</dbReference>
<feature type="compositionally biased region" description="Polar residues" evidence="11">
    <location>
        <begin position="793"/>
        <end position="804"/>
    </location>
</feature>
<evidence type="ECO:0000256" key="3">
    <source>
        <dbReference type="ARBA" id="ARBA00005279"/>
    </source>
</evidence>
<keyword evidence="4" id="KW-0963">Cytoplasm</keyword>
<dbReference type="GO" id="GO:0030145">
    <property type="term" value="F:manganese ion binding"/>
    <property type="evidence" value="ECO:0007669"/>
    <property type="project" value="InterPro"/>
</dbReference>
<dbReference type="InterPro" id="IPR036189">
    <property type="entry name" value="DCP2_BoxA_sf"/>
</dbReference>
<comment type="interaction">
    <interactant intactId="EBI-25398500">
        <id>Q6CIU1</id>
    </interactant>
    <interactant intactId="EBI-25398516">
        <id>Q6CPV9</id>
        <label>KLLA0_E01827g</label>
    </interactant>
    <organismsDiffer>false</organismsDiffer>
    <experiments>3</experiments>
</comment>
<dbReference type="PDB" id="5LOP">
    <property type="method" value="X-ray"/>
    <property type="resolution" value="3.50 A"/>
    <property type="chains" value="A=1-275"/>
</dbReference>
<dbReference type="InterPro" id="IPR015797">
    <property type="entry name" value="NUDIX_hydrolase-like_dom_sf"/>
</dbReference>
<dbReference type="PDBsum" id="5LOP"/>
<comment type="subcellular location">
    <subcellularLocation>
        <location evidence="2">Cytoplasm</location>
        <location evidence="2">P-body</location>
    </subcellularLocation>
</comment>
<evidence type="ECO:0000256" key="11">
    <source>
        <dbReference type="SAM" id="MobiDB-lite"/>
    </source>
</evidence>
<dbReference type="HOGENOM" id="CLU_009571_0_0_1"/>
<gene>
    <name evidence="13" type="ORF">KLLA0_F23980g</name>
</gene>
<dbReference type="PDB" id="5LON">
    <property type="method" value="X-ray"/>
    <property type="resolution" value="3.50 A"/>
    <property type="chains" value="A=1-275"/>
</dbReference>
<feature type="compositionally biased region" description="Low complexity" evidence="11">
    <location>
        <begin position="594"/>
        <end position="609"/>
    </location>
</feature>
<sequence length="810" mass="91165">MSLPLLRPFETVSLENAVEDLVVRFILNVPPEDLSTVERVLFHFEEASWFYTDFVKLMNPYLPNLSIKSFSKIVIDICPLIWNWDITPENALVKFSNYKKTIPVRGAAIFNDSLSKILLLRGINSKHWSFPRGKIGKDEDDVACCIREVKEETGFDLTGFIDADQYVERNMNGKNFKIFLVKGVPEDFEFKPEHKNEIQAIEWKDFKKLSKAITKNEGSAKVFLVNSMIRPLSLYVKNEKRAKDENKLKLYAEEHLKSILGLNKKENKIVLDAGRELMEMLQKSAKTAQHQARNETYVAENPVVDVNQARSLFPLMSVQSVSHFSSSNNTNNNIVNGTGMTINTTGNNKLDHEKSYSTEQNTDLQASSKELLAFLHKSSTVNDKERQISGSDSVSSFPSAHFTEFTDDENYEEFESSSDESQYESSQEQLGHSDTEWDPNRDDELLTVKEPKSVKETQPSKPVKPETKQGATNNQKPILLKRPESQNKANNIESQTVKPKIRLLRRGDTLASATQSPSNESIKAVSEKRNDTETTSNKNAANDLLSILKKPSEDQPKINDSETHSNRSVANDLLSILKKPSRSEVPGAASSPLFTNTFENSQSSSSNASVEHHTSSNNDRNGSNFSKQFTASPALNEPSPKNDASDLMQLLKRPQQNSEPQSPISDLSPASKPSNELLNILKNPKTGLNSQISDDPVTHNTQYNRMPPLQVQPQQPFQMQQMQQMMPPPGYPPQNMSYIPQGFSPQQQFQYQQPINGYPMQPQPLNMGQPAPNQGFTKQQELLNILHKPNAPVQETPSNPSSELLSILKR</sequence>
<feature type="compositionally biased region" description="Polar residues" evidence="11">
    <location>
        <begin position="486"/>
        <end position="497"/>
    </location>
</feature>
<dbReference type="PROSITE" id="PS00893">
    <property type="entry name" value="NUDIX_BOX"/>
    <property type="match status" value="1"/>
</dbReference>
<dbReference type="PANTHER" id="PTHR23114:SF17">
    <property type="entry name" value="M7GPPPN-MRNA HYDROLASE"/>
    <property type="match status" value="1"/>
</dbReference>
<feature type="binding site" evidence="16">
    <location>
        <position position="148"/>
    </location>
    <ligand>
        <name>Mg(2+)</name>
        <dbReference type="ChEBI" id="CHEBI:18420"/>
        <label>2</label>
    </ligand>
</feature>
<keyword evidence="7" id="KW-0378">Hydrolase</keyword>
<dbReference type="InterPro" id="IPR044099">
    <property type="entry name" value="Dcp2_NUDIX"/>
</dbReference>
<evidence type="ECO:0000256" key="5">
    <source>
        <dbReference type="ARBA" id="ARBA00022664"/>
    </source>
</evidence>
<dbReference type="Proteomes" id="UP000000598">
    <property type="component" value="Chromosome F"/>
</dbReference>
<dbReference type="PDBsum" id="5LON"/>
<keyword evidence="10" id="KW-0464">Manganese</keyword>
<dbReference type="PaxDb" id="284590-Q6CIU1"/>
<feature type="compositionally biased region" description="Basic and acidic residues" evidence="11">
    <location>
        <begin position="431"/>
        <end position="455"/>
    </location>
</feature>
<dbReference type="IntAct" id="Q6CIU1">
    <property type="interactions" value="2"/>
</dbReference>
<dbReference type="GO" id="GO:0006397">
    <property type="term" value="P:mRNA processing"/>
    <property type="evidence" value="ECO:0007669"/>
    <property type="project" value="UniProtKB-KW"/>
</dbReference>
<dbReference type="PROSITE" id="PS51462">
    <property type="entry name" value="NUDIX"/>
    <property type="match status" value="1"/>
</dbReference>
<evidence type="ECO:0000256" key="6">
    <source>
        <dbReference type="ARBA" id="ARBA00022723"/>
    </source>
</evidence>
<reference evidence="17" key="3">
    <citation type="journal article" date="2018" name="Nat. Commun.">
        <title>Structure of the activated Edc1-Dcp1-Dcp2-Edc3 mRNA decapping complex with substrate analog poised for catalysis.</title>
        <authorList>
            <person name="Mugridge J.S."/>
            <person name="Tibble R.W."/>
            <person name="Ziemniak M."/>
            <person name="Jemielity J."/>
            <person name="Gross J.D."/>
        </authorList>
    </citation>
    <scope>X-RAY CRYSTALLOGRAPHY (2.84 ANGSTROMS) OF 1-275</scope>
</reference>
<evidence type="ECO:0007829" key="17">
    <source>
        <dbReference type="PDB" id="6AM0"/>
    </source>
</evidence>
<dbReference type="PDBsum" id="6AM0"/>
<evidence type="ECO:0000313" key="13">
    <source>
        <dbReference type="EMBL" id="CAG98856.1"/>
    </source>
</evidence>
<feature type="region of interest" description="Disordered" evidence="11">
    <location>
        <begin position="380"/>
        <end position="677"/>
    </location>
</feature>
<keyword evidence="5" id="KW-0507">mRNA processing</keyword>
<dbReference type="GO" id="GO:0140933">
    <property type="term" value="F:5'-(N(7)-methylguanosine 5'-triphospho)-[mRNA] hydrolase activity"/>
    <property type="evidence" value="ECO:0007669"/>
    <property type="project" value="InterPro"/>
</dbReference>
<evidence type="ECO:0000256" key="10">
    <source>
        <dbReference type="ARBA" id="ARBA00023211"/>
    </source>
</evidence>
<feature type="region of interest" description="Disordered" evidence="11">
    <location>
        <begin position="789"/>
        <end position="810"/>
    </location>
</feature>
<comment type="cofactor">
    <cofactor evidence="1">
        <name>Mn(2+)</name>
        <dbReference type="ChEBI" id="CHEBI:29035"/>
    </cofactor>
</comment>
<proteinExistence type="evidence at protein level"/>
<accession>Q6CIU1</accession>
<dbReference type="SUPFAM" id="SSF55811">
    <property type="entry name" value="Nudix"/>
    <property type="match status" value="1"/>
</dbReference>
<dbReference type="EMBL" id="CR382126">
    <property type="protein sequence ID" value="CAG98856.1"/>
    <property type="molecule type" value="Genomic_DNA"/>
</dbReference>
<feature type="binding site" evidence="16">
    <location>
        <position position="132"/>
    </location>
    <ligand>
        <name>Mg(2+)</name>
        <dbReference type="ChEBI" id="CHEBI:18420"/>
        <label>1</label>
    </ligand>
</feature>
<dbReference type="InterPro" id="IPR007722">
    <property type="entry name" value="DCP2_BoxA"/>
</dbReference>
<evidence type="ECO:0000256" key="2">
    <source>
        <dbReference type="ARBA" id="ARBA00004201"/>
    </source>
</evidence>
<evidence type="ECO:0000256" key="9">
    <source>
        <dbReference type="ARBA" id="ARBA00023161"/>
    </source>
</evidence>
<evidence type="ECO:0007829" key="15">
    <source>
        <dbReference type="PDB" id="5LON"/>
    </source>
</evidence>
<feature type="compositionally biased region" description="Polar residues" evidence="11">
    <location>
        <begin position="511"/>
        <end position="521"/>
    </location>
</feature>
<dbReference type="PDB" id="6AM0">
    <property type="method" value="X-ray"/>
    <property type="resolution" value="2.84 A"/>
    <property type="chains" value="A/E=1-275"/>
</dbReference>
<evidence type="ECO:0000256" key="4">
    <source>
        <dbReference type="ARBA" id="ARBA00022490"/>
    </source>
</evidence>
<dbReference type="InterPro" id="IPR020084">
    <property type="entry name" value="NUDIX_hydrolase_CS"/>
</dbReference>
<feature type="compositionally biased region" description="Polar residues" evidence="11">
    <location>
        <begin position="654"/>
        <end position="665"/>
    </location>
</feature>
<dbReference type="FunFam" id="3.90.79.10:FF:000045">
    <property type="entry name" value="mRNA-decapping enzyme 2"/>
    <property type="match status" value="1"/>
</dbReference>
<dbReference type="KEGG" id="kla:KLLA0_F23980g"/>
<feature type="domain" description="Nudix hydrolase" evidence="12">
    <location>
        <begin position="100"/>
        <end position="226"/>
    </location>
</feature>
<keyword evidence="9" id="KW-0866">Nonsense-mediated mRNA decay</keyword>
<dbReference type="SMART" id="SM01125">
    <property type="entry name" value="DCP2"/>
    <property type="match status" value="1"/>
</dbReference>
<dbReference type="Pfam" id="PF00293">
    <property type="entry name" value="NUDIX"/>
    <property type="match status" value="1"/>
</dbReference>
<keyword evidence="8" id="KW-0694">RNA-binding</keyword>
<protein>
    <submittedName>
        <fullName evidence="13">KLLA0F23980p</fullName>
    </submittedName>
</protein>
<feature type="compositionally biased region" description="Acidic residues" evidence="11">
    <location>
        <begin position="405"/>
        <end position="422"/>
    </location>
</feature>
<feature type="binding site" evidence="16">
    <location>
        <position position="152"/>
    </location>
    <ligand>
        <name>Mg(2+)</name>
        <dbReference type="ChEBI" id="CHEBI:18420"/>
        <label>2</label>
    </ligand>
</feature>
<reference evidence="15 16" key="2">
    <citation type="journal article" date="2016" name="Nat. Struct. Mol. Biol.">
        <title>Structure of the active form of Dcp1-Dcp2 decapping enzyme bound to m&lt;sup&gt;7&lt;/sup&gt;GDP and its Edc3 activator.</title>
        <authorList>
            <person name="Charenton C."/>
            <person name="Taverniti V."/>
            <person name="Gaudon-Plesse C."/>
            <person name="Back R."/>
            <person name="Seraphin B."/>
            <person name="Graille M."/>
        </authorList>
    </citation>
    <scope>X-RAY CRYSTALLOGRAPHY (3.50 ANGSTROMS) OF 1-275 IN COMPLEX WITH MG(2+)</scope>
</reference>
<evidence type="ECO:0000256" key="8">
    <source>
        <dbReference type="ARBA" id="ARBA00022884"/>
    </source>
</evidence>
<feature type="compositionally biased region" description="Polar residues" evidence="11">
    <location>
        <begin position="388"/>
        <end position="398"/>
    </location>
</feature>
<organism evidence="13 14">
    <name type="scientific">Kluyveromyces lactis (strain ATCC 8585 / CBS 2359 / DSM 70799 / NBRC 1267 / NRRL Y-1140 / WM37)</name>
    <name type="common">Yeast</name>
    <name type="synonym">Candida sphaerica</name>
    <dbReference type="NCBI Taxonomy" id="284590"/>
    <lineage>
        <taxon>Eukaryota</taxon>
        <taxon>Fungi</taxon>
        <taxon>Dikarya</taxon>
        <taxon>Ascomycota</taxon>
        <taxon>Saccharomycotina</taxon>
        <taxon>Saccharomycetes</taxon>
        <taxon>Saccharomycetales</taxon>
        <taxon>Saccharomycetaceae</taxon>
        <taxon>Kluyveromyces</taxon>
    </lineage>
</organism>
<dbReference type="AlphaFoldDB" id="Q6CIU1"/>
<dbReference type="InterPro" id="IPR000086">
    <property type="entry name" value="NUDIX_hydrolase_dom"/>
</dbReference>
<dbReference type="GO" id="GO:0003723">
    <property type="term" value="F:RNA binding"/>
    <property type="evidence" value="ECO:0007669"/>
    <property type="project" value="UniProtKB-KW"/>
</dbReference>
<keyword evidence="15 16" id="KW-0002">3D-structure</keyword>
<reference evidence="13 14" key="1">
    <citation type="journal article" date="2004" name="Nature">
        <title>Genome evolution in yeasts.</title>
        <authorList>
            <consortium name="Genolevures"/>
            <person name="Dujon B."/>
            <person name="Sherman D."/>
            <person name="Fischer G."/>
            <person name="Durrens P."/>
            <person name="Casaregola S."/>
            <person name="Lafontaine I."/>
            <person name="de Montigny J."/>
            <person name="Marck C."/>
            <person name="Neuveglise C."/>
            <person name="Talla E."/>
            <person name="Goffard N."/>
            <person name="Frangeul L."/>
            <person name="Aigle M."/>
            <person name="Anthouard V."/>
            <person name="Babour A."/>
            <person name="Barbe V."/>
            <person name="Barnay S."/>
            <person name="Blanchin S."/>
            <person name="Beckerich J.M."/>
            <person name="Beyne E."/>
            <person name="Bleykasten C."/>
            <person name="Boisrame A."/>
            <person name="Boyer J."/>
            <person name="Cattolico L."/>
            <person name="Confanioleri F."/>
            <person name="de Daruvar A."/>
            <person name="Despons L."/>
            <person name="Fabre E."/>
            <person name="Fairhead C."/>
            <person name="Ferry-Dumazet H."/>
            <person name="Groppi A."/>
            <person name="Hantraye F."/>
            <person name="Hennequin C."/>
            <person name="Jauniaux N."/>
            <person name="Joyet P."/>
            <person name="Kachouri R."/>
            <person name="Kerrest A."/>
            <person name="Koszul R."/>
            <person name="Lemaire M."/>
            <person name="Lesur I."/>
            <person name="Ma L."/>
            <person name="Muller H."/>
            <person name="Nicaud J.M."/>
            <person name="Nikolski M."/>
            <person name="Oztas S."/>
            <person name="Ozier-Kalogeropoulos O."/>
            <person name="Pellenz S."/>
            <person name="Potier S."/>
            <person name="Richard G.F."/>
            <person name="Straub M.L."/>
            <person name="Suleau A."/>
            <person name="Swennene D."/>
            <person name="Tekaia F."/>
            <person name="Wesolowski-Louvel M."/>
            <person name="Westhof E."/>
            <person name="Wirth B."/>
            <person name="Zeniou-Meyer M."/>
            <person name="Zivanovic I."/>
            <person name="Bolotin-Fukuhara M."/>
            <person name="Thierry A."/>
            <person name="Bouchier C."/>
            <person name="Caudron B."/>
            <person name="Scarpelli C."/>
            <person name="Gaillardin C."/>
            <person name="Weissenbach J."/>
            <person name="Wincker P."/>
            <person name="Souciet J.L."/>
        </authorList>
    </citation>
    <scope>NUCLEOTIDE SEQUENCE [LARGE SCALE GENOMIC DNA]</scope>
    <source>
        <strain evidence="14">ATCC 8585 / CBS 2359 / DSM 70799 / NBRC 1267 / NRRL Y-1140 / WM37</strain>
    </source>
</reference>
<dbReference type="PANTHER" id="PTHR23114">
    <property type="entry name" value="M7GPPPN-MRNA HYDROLASE"/>
    <property type="match status" value="1"/>
</dbReference>
<feature type="binding site" evidence="16">
    <location>
        <position position="197"/>
    </location>
    <ligand>
        <name>Mg(2+)</name>
        <dbReference type="ChEBI" id="CHEBI:18420"/>
        <label>2</label>
    </ligand>
</feature>
<dbReference type="SUPFAM" id="SSF140586">
    <property type="entry name" value="Dcp2 domain-like"/>
    <property type="match status" value="1"/>
</dbReference>
<name>Q6CIU1_KLULA</name>
<dbReference type="CDD" id="cd03672">
    <property type="entry name" value="NUDIX_Dcp2p_Nudt20"/>
    <property type="match status" value="1"/>
</dbReference>
<dbReference type="Gene3D" id="1.10.10.1050">
    <property type="entry name" value="Dcp2, box A domain"/>
    <property type="match status" value="1"/>
</dbReference>
<comment type="similarity">
    <text evidence="3">Belongs to the Nudix hydrolase family. DCP2 subfamily.</text>
</comment>